<keyword evidence="1" id="KW-0812">Transmembrane</keyword>
<dbReference type="InterPro" id="IPR013783">
    <property type="entry name" value="Ig-like_fold"/>
</dbReference>
<keyword evidence="4" id="KW-1185">Reference proteome</keyword>
<feature type="chain" id="PRO_5046669444" description="Ig-like domain-containing protein" evidence="2">
    <location>
        <begin position="21"/>
        <end position="558"/>
    </location>
</feature>
<reference evidence="3 4" key="1">
    <citation type="submission" date="2023-07" db="EMBL/GenBank/DDBJ databases">
        <title>Alkalimonas sp., MEB108 novel, alkaliphilic bacterium isolated from Lonar Lake, India.</title>
        <authorList>
            <person name="Joshi A."/>
            <person name="Thite S."/>
        </authorList>
    </citation>
    <scope>NUCLEOTIDE SEQUENCE [LARGE SCALE GENOMIC DNA]</scope>
    <source>
        <strain evidence="3 4">MEB108</strain>
    </source>
</reference>
<evidence type="ECO:0000256" key="1">
    <source>
        <dbReference type="SAM" id="Phobius"/>
    </source>
</evidence>
<accession>A0ABU7JAE9</accession>
<keyword evidence="2" id="KW-0732">Signal</keyword>
<evidence type="ECO:0000313" key="3">
    <source>
        <dbReference type="EMBL" id="MEE2003317.1"/>
    </source>
</evidence>
<dbReference type="Proteomes" id="UP001336314">
    <property type="component" value="Unassembled WGS sequence"/>
</dbReference>
<name>A0ABU7JAE9_9GAMM</name>
<dbReference type="EMBL" id="JAUHLI010000030">
    <property type="protein sequence ID" value="MEE2003317.1"/>
    <property type="molecule type" value="Genomic_DNA"/>
</dbReference>
<comment type="caution">
    <text evidence="3">The sequence shown here is derived from an EMBL/GenBank/DDBJ whole genome shotgun (WGS) entry which is preliminary data.</text>
</comment>
<proteinExistence type="predicted"/>
<protein>
    <recommendedName>
        <fullName evidence="5">Ig-like domain-containing protein</fullName>
    </recommendedName>
</protein>
<feature type="transmembrane region" description="Helical" evidence="1">
    <location>
        <begin position="531"/>
        <end position="549"/>
    </location>
</feature>
<evidence type="ECO:0000313" key="4">
    <source>
        <dbReference type="Proteomes" id="UP001336314"/>
    </source>
</evidence>
<organism evidence="3 4">
    <name type="scientific">Alkalimonas cellulosilytica</name>
    <dbReference type="NCBI Taxonomy" id="3058395"/>
    <lineage>
        <taxon>Bacteria</taxon>
        <taxon>Pseudomonadati</taxon>
        <taxon>Pseudomonadota</taxon>
        <taxon>Gammaproteobacteria</taxon>
        <taxon>Alkalimonas</taxon>
    </lineage>
</organism>
<evidence type="ECO:0000256" key="2">
    <source>
        <dbReference type="SAM" id="SignalP"/>
    </source>
</evidence>
<dbReference type="Pfam" id="PF22352">
    <property type="entry name" value="K319L-like_PKD"/>
    <property type="match status" value="1"/>
</dbReference>
<dbReference type="RefSeq" id="WP_330130341.1">
    <property type="nucleotide sequence ID" value="NZ_JAUHLI010000030.1"/>
</dbReference>
<gene>
    <name evidence="3" type="ORF">QWY20_17840</name>
</gene>
<keyword evidence="1" id="KW-1133">Transmembrane helix</keyword>
<keyword evidence="1" id="KW-0472">Membrane</keyword>
<sequence>MRFSSFFCIVYFVGFATSVAAIDFDVRFVDPPGQGFHSTEPFSGHGGNQATTLGEARKNVLFRAVDMVRSQVYGSGTIVWEVQFQEIEGYGALTLGPSFSELTHLPSSDENISGFDFEVGRHYPSTLMLALTNKQRSFGDENDADAETLFSEYGSYYGYDADDVRHSFLAVVLHELVHVLGFTDLKCLTNCIPEPSSQKTHFSRLVYGESNPVDEMSIDEMLPFYVSGNKLWFKGSEATKQAAVSNLTGGHTDGKLHLHAELPYTGQNGSHFAPHMYPAQLMYSAGANTTEFGMAAYVLCDIGWCAGTGKVQDLAVMLELDPGFSNEPTTVTGYLLNSSNSLLRKPELELNIPANIELSNLPTDCSLNQTLLRCSYDSITEGQKQEFSFTLTAASGTYHLYGRAYARDYIVDPNGANNIIDITFDITERLPLTLSVGSDLEVAPNAEVTLTATASGGTSPYQYEWQQLSGPEVSLELNDNTARFRAPSVSTTTELVFRGQVSDGQNTQTDELKVTVIVPVTPIESEQKSSAGAFSSLSILLLGFFVVFTRRKRSMHYR</sequence>
<dbReference type="Gene3D" id="2.60.40.10">
    <property type="entry name" value="Immunoglobulins"/>
    <property type="match status" value="1"/>
</dbReference>
<feature type="signal peptide" evidence="2">
    <location>
        <begin position="1"/>
        <end position="20"/>
    </location>
</feature>
<evidence type="ECO:0008006" key="5">
    <source>
        <dbReference type="Google" id="ProtNLM"/>
    </source>
</evidence>